<sequence length="104" mass="12042">MASTLGPTKQLYRSLLRELRLASKQPRSKRNPVVQSHLRDLIASSQSSSIDQTIIETRDFLRASRIHAELLKRYNPTFDMTEEERVRASARRVGLDTPVEYEKE</sequence>
<dbReference type="STRING" id="71784.A0A1Y2BJW8"/>
<reference evidence="1 2" key="1">
    <citation type="submission" date="2016-07" db="EMBL/GenBank/DDBJ databases">
        <title>Pervasive Adenine N6-methylation of Active Genes in Fungi.</title>
        <authorList>
            <consortium name="DOE Joint Genome Institute"/>
            <person name="Mondo S.J."/>
            <person name="Dannebaum R.O."/>
            <person name="Kuo R.C."/>
            <person name="Labutti K."/>
            <person name="Haridas S."/>
            <person name="Kuo A."/>
            <person name="Salamov A."/>
            <person name="Ahrendt S.R."/>
            <person name="Lipzen A."/>
            <person name="Sullivan W."/>
            <person name="Andreopoulos W.B."/>
            <person name="Clum A."/>
            <person name="Lindquist E."/>
            <person name="Daum C."/>
            <person name="Ramamoorthy G.K."/>
            <person name="Gryganskyi A."/>
            <person name="Culley D."/>
            <person name="Magnuson J.K."/>
            <person name="James T.Y."/>
            <person name="O'Malley M.A."/>
            <person name="Stajich J.E."/>
            <person name="Spatafora J.W."/>
            <person name="Visel A."/>
            <person name="Grigoriev I.V."/>
        </authorList>
    </citation>
    <scope>NUCLEOTIDE SEQUENCE [LARGE SCALE GENOMIC DNA]</scope>
    <source>
        <strain evidence="1 2">68-887.2</strain>
    </source>
</reference>
<protein>
    <recommendedName>
        <fullName evidence="3">Complex 1 LYR protein</fullName>
    </recommendedName>
</protein>
<dbReference type="Pfam" id="PF13233">
    <property type="entry name" value="Complex1_LYR_2"/>
    <property type="match status" value="1"/>
</dbReference>
<dbReference type="Proteomes" id="UP000193986">
    <property type="component" value="Unassembled WGS sequence"/>
</dbReference>
<keyword evidence="2" id="KW-1185">Reference proteome</keyword>
<evidence type="ECO:0000313" key="1">
    <source>
        <dbReference type="EMBL" id="ORY35058.1"/>
    </source>
</evidence>
<dbReference type="AlphaFoldDB" id="A0A1Y2BJW8"/>
<evidence type="ECO:0008006" key="3">
    <source>
        <dbReference type="Google" id="ProtNLM"/>
    </source>
</evidence>
<dbReference type="OrthoDB" id="15893at2759"/>
<organism evidence="1 2">
    <name type="scientific">Naematelia encephala</name>
    <dbReference type="NCBI Taxonomy" id="71784"/>
    <lineage>
        <taxon>Eukaryota</taxon>
        <taxon>Fungi</taxon>
        <taxon>Dikarya</taxon>
        <taxon>Basidiomycota</taxon>
        <taxon>Agaricomycotina</taxon>
        <taxon>Tremellomycetes</taxon>
        <taxon>Tremellales</taxon>
        <taxon>Naemateliaceae</taxon>
        <taxon>Naematelia</taxon>
    </lineage>
</organism>
<dbReference type="EMBL" id="MCFC01000002">
    <property type="protein sequence ID" value="ORY35058.1"/>
    <property type="molecule type" value="Genomic_DNA"/>
</dbReference>
<evidence type="ECO:0000313" key="2">
    <source>
        <dbReference type="Proteomes" id="UP000193986"/>
    </source>
</evidence>
<dbReference type="PANTHER" id="PTHR28015">
    <property type="entry name" value="ATP SYNTHASE ASSEMBLY FACTOR FMC1, MITOCHONDRIAL"/>
    <property type="match status" value="1"/>
</dbReference>
<dbReference type="GO" id="GO:0005759">
    <property type="term" value="C:mitochondrial matrix"/>
    <property type="evidence" value="ECO:0007669"/>
    <property type="project" value="TreeGrafter"/>
</dbReference>
<name>A0A1Y2BJW8_9TREE</name>
<accession>A0A1Y2BJW8</accession>
<dbReference type="GO" id="GO:0033615">
    <property type="term" value="P:mitochondrial proton-transporting ATP synthase complex assembly"/>
    <property type="evidence" value="ECO:0007669"/>
    <property type="project" value="InterPro"/>
</dbReference>
<gene>
    <name evidence="1" type="ORF">BCR39DRAFT_556558</name>
</gene>
<dbReference type="PANTHER" id="PTHR28015:SF1">
    <property type="entry name" value="ATP SYNTHASE ASSEMBLY FACTOR FMC1, MITOCHONDRIAL"/>
    <property type="match status" value="1"/>
</dbReference>
<dbReference type="InParanoid" id="A0A1Y2BJW8"/>
<proteinExistence type="predicted"/>
<comment type="caution">
    <text evidence="1">The sequence shown here is derived from an EMBL/GenBank/DDBJ whole genome shotgun (WGS) entry which is preliminary data.</text>
</comment>
<dbReference type="FunCoup" id="A0A1Y2BJW8">
    <property type="interactions" value="16"/>
</dbReference>
<dbReference type="InterPro" id="IPR039196">
    <property type="entry name" value="Fmc1"/>
</dbReference>